<feature type="transmembrane region" description="Helical" evidence="1">
    <location>
        <begin position="7"/>
        <end position="24"/>
    </location>
</feature>
<reference evidence="13 14" key="2">
    <citation type="journal article" date="2011" name="J. Bacteriol.">
        <title>Draft genome sequence of the chemolithoheterotrophic, halophilic methylotroph Methylophaga thiooxydans DMS010.</title>
        <authorList>
            <person name="Boden R."/>
            <person name="Ferriera S."/>
            <person name="Johnson J."/>
            <person name="Kelly D.P."/>
            <person name="Murrell J.C."/>
            <person name="Schafer H."/>
        </authorList>
    </citation>
    <scope>NUCLEOTIDE SEQUENCE [LARGE SCALE GENOMIC DNA]</scope>
    <source>
        <strain evidence="13 14">DMS010</strain>
    </source>
</reference>
<dbReference type="EMBL" id="GG657895">
    <property type="protein sequence ID" value="EEF80224.1"/>
    <property type="molecule type" value="Genomic_DNA"/>
</dbReference>
<evidence type="ECO:0000313" key="5">
    <source>
        <dbReference type="EMBL" id="EEF79071.1"/>
    </source>
</evidence>
<protein>
    <submittedName>
        <fullName evidence="13">Uncharacterized protein</fullName>
    </submittedName>
</protein>
<dbReference type="EMBL" id="GG657888">
    <property type="protein sequence ID" value="EEF80833.1"/>
    <property type="molecule type" value="Genomic_DNA"/>
</dbReference>
<evidence type="ECO:0000313" key="8">
    <source>
        <dbReference type="EMBL" id="EEF80224.1"/>
    </source>
</evidence>
<dbReference type="EMBL" id="GG657895">
    <property type="protein sequence ID" value="EEF80270.1"/>
    <property type="molecule type" value="Genomic_DNA"/>
</dbReference>
<dbReference type="EMBL" id="GG657892">
    <property type="protein sequence ID" value="EEF80473.1"/>
    <property type="molecule type" value="Genomic_DNA"/>
</dbReference>
<evidence type="ECO:0000313" key="3">
    <source>
        <dbReference type="EMBL" id="EEF78861.1"/>
    </source>
</evidence>
<proteinExistence type="predicted"/>
<evidence type="ECO:0000313" key="4">
    <source>
        <dbReference type="EMBL" id="EEF78930.1"/>
    </source>
</evidence>
<dbReference type="OrthoDB" id="9255978at2"/>
<dbReference type="EMBL" id="GG657896">
    <property type="protein sequence ID" value="EEF80121.1"/>
    <property type="molecule type" value="Genomic_DNA"/>
</dbReference>
<evidence type="ECO:0000313" key="7">
    <source>
        <dbReference type="EMBL" id="EEF80121.1"/>
    </source>
</evidence>
<evidence type="ECO:0000313" key="13">
    <source>
        <dbReference type="EMBL" id="EEF81008.1"/>
    </source>
</evidence>
<gene>
    <name evidence="10" type="ORF">MDMS009_1032</name>
    <name evidence="8" type="ORF">MDMS009_1120</name>
    <name evidence="9" type="ORF">MDMS009_1166</name>
    <name evidence="7" type="ORF">MDMS009_1278</name>
    <name evidence="6" type="ORF">MDMS009_1672</name>
    <name evidence="5" type="ORF">MDMS009_2331</name>
    <name evidence="4" type="ORF">MDMS009_2447</name>
    <name evidence="3" type="ORF">MDMS009_2605</name>
    <name evidence="2" type="ORF">MDMS009_3030</name>
    <name evidence="13" type="ORF">MDMS009_328</name>
    <name evidence="12" type="ORF">MDMS009_560</name>
    <name evidence="11" type="ORF">MDMS009_798</name>
</gene>
<dbReference type="RefSeq" id="WP_008290118.1">
    <property type="nucleotide sequence ID" value="NZ_GG657884.1"/>
</dbReference>
<keyword evidence="1" id="KW-1133">Transmembrane helix</keyword>
<name>C0N2G7_9GAMM</name>
<dbReference type="EMBL" id="GG657904">
    <property type="protein sequence ID" value="EEF78861.1"/>
    <property type="molecule type" value="Genomic_DNA"/>
</dbReference>
<dbReference type="Proteomes" id="UP000004679">
    <property type="component" value="Unassembled WGS sequence"/>
</dbReference>
<evidence type="ECO:0000313" key="11">
    <source>
        <dbReference type="EMBL" id="EEF80473.1"/>
    </source>
</evidence>
<dbReference type="EMBL" id="GG657903">
    <property type="protein sequence ID" value="EEF78930.1"/>
    <property type="molecule type" value="Genomic_DNA"/>
</dbReference>
<dbReference type="AlphaFoldDB" id="C0N2G7"/>
<evidence type="ECO:0000313" key="10">
    <source>
        <dbReference type="EMBL" id="EEF80419.1"/>
    </source>
</evidence>
<keyword evidence="1" id="KW-0812">Transmembrane</keyword>
<dbReference type="EMBL" id="GG657884">
    <property type="protein sequence ID" value="EEF81008.1"/>
    <property type="molecule type" value="Genomic_DNA"/>
</dbReference>
<dbReference type="EMBL" id="GG657907">
    <property type="protein sequence ID" value="EEF78486.1"/>
    <property type="molecule type" value="Genomic_DNA"/>
</dbReference>
<evidence type="ECO:0000313" key="12">
    <source>
        <dbReference type="EMBL" id="EEF80833.1"/>
    </source>
</evidence>
<evidence type="ECO:0000313" key="6">
    <source>
        <dbReference type="EMBL" id="EEF79734.1"/>
    </source>
</evidence>
<feature type="transmembrane region" description="Helical" evidence="1">
    <location>
        <begin position="134"/>
        <end position="158"/>
    </location>
</feature>
<evidence type="ECO:0000313" key="14">
    <source>
        <dbReference type="Proteomes" id="UP000004679"/>
    </source>
</evidence>
<dbReference type="EMBL" id="GG657900">
    <property type="protein sequence ID" value="EEF79071.1"/>
    <property type="molecule type" value="Genomic_DNA"/>
</dbReference>
<dbReference type="HOGENOM" id="CLU_1413738_0_0_6"/>
<evidence type="ECO:0000313" key="2">
    <source>
        <dbReference type="EMBL" id="EEF78486.1"/>
    </source>
</evidence>
<evidence type="ECO:0000313" key="9">
    <source>
        <dbReference type="EMBL" id="EEF80270.1"/>
    </source>
</evidence>
<dbReference type="EMBL" id="GG657893">
    <property type="protein sequence ID" value="EEF80419.1"/>
    <property type="molecule type" value="Genomic_DNA"/>
</dbReference>
<keyword evidence="1" id="KW-0472">Membrane</keyword>
<organism evidence="13 14">
    <name type="scientific">Methylophaga thiooxydans DMS010</name>
    <dbReference type="NCBI Taxonomy" id="637616"/>
    <lineage>
        <taxon>Bacteria</taxon>
        <taxon>Pseudomonadati</taxon>
        <taxon>Pseudomonadota</taxon>
        <taxon>Gammaproteobacteria</taxon>
        <taxon>Thiotrichales</taxon>
        <taxon>Piscirickettsiaceae</taxon>
        <taxon>Methylophaga</taxon>
    </lineage>
</organism>
<accession>C0N2G7</accession>
<sequence length="192" mass="22475">MDSQLNDSILLIALFIGIWYAWFVEYRSYLNDSTRQRLFDIRDQLFNAAEAGEIDFDNELYCITRTTLNGVIRYTHQLSAMHFILTLFLGRNDIKNSPQLKRYQERWEDAFLKTESEHQKKLILKAQKEMHLTVFYHIVRGSLFLRAVLYMTALLLILKNRKIDNAVTSKSVRSKWTMLDAEANCIGQAVAS</sequence>
<evidence type="ECO:0000256" key="1">
    <source>
        <dbReference type="SAM" id="Phobius"/>
    </source>
</evidence>
<dbReference type="EMBL" id="GG657898">
    <property type="protein sequence ID" value="EEF79734.1"/>
    <property type="molecule type" value="Genomic_DNA"/>
</dbReference>
<reference evidence="13" key="1">
    <citation type="submission" date="2008-01" db="EMBL/GenBank/DDBJ databases">
        <authorList>
            <person name="Schaefer H."/>
            <person name="Ferriera S."/>
            <person name="Johnson J."/>
            <person name="Kravitz S."/>
            <person name="Beeson K."/>
            <person name="Sutton G."/>
            <person name="Rogers Y.-H."/>
            <person name="Friedman R."/>
            <person name="Frazier M."/>
            <person name="Venter J.C."/>
        </authorList>
    </citation>
    <scope>NUCLEOTIDE SEQUENCE</scope>
    <source>
        <strain evidence="13">DMS010</strain>
    </source>
</reference>
<keyword evidence="14" id="KW-1185">Reference proteome</keyword>